<sequence>MVIGTEVISTGTVVVMTVAPASAAAVPSFSGCAGPSFSGNASFCILDDGRSGRDNEADDSIEYDDEDDGDALDKEARERTHKEYAPECMQLVTSTLVHNSLLALHAPLPEEELEEAAMGVISQLPSRLRGHLVEGGSSSNLGTPLIEAVAFVLKLLFIDEMELGLKYCALHERKKALHAMYRHYGIHNEYFKEDLMGALKSVEMGADAMEWLTMKCKDQQLEEDVHGDEEPKMKKPSCISAYKVAKKGIVSHLARGFSIEPSMTVHYANDLDINPVAYAEQFLTEAEADHLVTVAIKLQPDQKRQRKHGMKSMWRPSPTQFSPDYIVACGVTFEQMFSADGLVSSFLLHLPWMKIALRSDIHQRSRMARHHQIRSMAIEHWIHLYKVESPLVLFVTPGAAWYFTWWAMRCGLCGIFDVAWWSAMLYLLADLIPPTLFTIAKQQHGGVVIRPSSKGISHLTVTWKADNQLYQHIDIMESNADPTGQTVGGLIIDKNHTYSDLNDLIVNHVQAMAHEVEELMMHKHFKLGKDDDLHTFLKNQLMANPAKSMYGFTLNRKCPGHFNLYFLANRNAPMRTWAPMVDQHMQQHQQQGMEHGQQQSQQQQASHSGGQQQQSMLSMHYHLPMLYPNAVKFVHKFDEVLAMLIILEVIARVRTLHSHVSDSPLDELRQLTPGTGILSCRSLPPELSHALQLGESAFQGLLAPPSTSAYSFGASPKNLDSPQLGNGLLSPITGALDLSVPFCDGDARTILFSKIQELQKANRGLKSMVYQLQVALKVAQTENAALKYAYKVLVARVPNESGPKASNNAVIVNVIARTPDGTGSSDHVLATPMAPVYNHADFPCIKYWYRSQWNQYLKSKEGVSKTAKAKGKRGNSRASRGINVTMQYVDDETGATVDGFRAGFIHSTAHSIFYLLRDRGLAPVTWGQATPPVITCYCNQLILKCPEMSYCTENWKAMFLATEIYPSWYKVHGQDMSCSLKHEDVTLDLLVKSTTDGHNVSSDYGIIAES</sequence>
<dbReference type="PANTHER" id="PTHR10145">
    <property type="entry name" value="TRANSCRIPTION ELONGATION FACTOR SPT6"/>
    <property type="match status" value="1"/>
</dbReference>
<dbReference type="Pfam" id="PF14633">
    <property type="entry name" value="SH2_2"/>
    <property type="match status" value="1"/>
</dbReference>
<dbReference type="SUPFAM" id="SSF55550">
    <property type="entry name" value="SH2 domain"/>
    <property type="match status" value="1"/>
</dbReference>
<protein>
    <recommendedName>
        <fullName evidence="2">Spt6 SH2 domain-containing protein</fullName>
    </recommendedName>
</protein>
<feature type="compositionally biased region" description="Low complexity" evidence="1">
    <location>
        <begin position="583"/>
        <end position="614"/>
    </location>
</feature>
<feature type="region of interest" description="Disordered" evidence="1">
    <location>
        <begin position="582"/>
        <end position="614"/>
    </location>
</feature>
<evidence type="ECO:0000313" key="4">
    <source>
        <dbReference type="Proteomes" id="UP000054144"/>
    </source>
</evidence>
<dbReference type="Proteomes" id="UP000054144">
    <property type="component" value="Unassembled WGS sequence"/>
</dbReference>
<dbReference type="GO" id="GO:0008023">
    <property type="term" value="C:transcription elongation factor complex"/>
    <property type="evidence" value="ECO:0007669"/>
    <property type="project" value="TreeGrafter"/>
</dbReference>
<name>A0A0D6ZYK0_9AGAR</name>
<evidence type="ECO:0000256" key="1">
    <source>
        <dbReference type="SAM" id="MobiDB-lite"/>
    </source>
</evidence>
<dbReference type="GO" id="GO:0031491">
    <property type="term" value="F:nucleosome binding"/>
    <property type="evidence" value="ECO:0007669"/>
    <property type="project" value="TreeGrafter"/>
</dbReference>
<dbReference type="AlphaFoldDB" id="A0A0D6ZYK0"/>
<dbReference type="GO" id="GO:0034728">
    <property type="term" value="P:nucleosome organization"/>
    <property type="evidence" value="ECO:0007669"/>
    <property type="project" value="TreeGrafter"/>
</dbReference>
<dbReference type="Gene3D" id="3.30.505.10">
    <property type="entry name" value="SH2 domain"/>
    <property type="match status" value="2"/>
</dbReference>
<accession>A0A0D6ZYK0</accession>
<organism evidence="3 4">
    <name type="scientific">Fistulina hepatica ATCC 64428</name>
    <dbReference type="NCBI Taxonomy" id="1128425"/>
    <lineage>
        <taxon>Eukaryota</taxon>
        <taxon>Fungi</taxon>
        <taxon>Dikarya</taxon>
        <taxon>Basidiomycota</taxon>
        <taxon>Agaricomycotina</taxon>
        <taxon>Agaricomycetes</taxon>
        <taxon>Agaricomycetidae</taxon>
        <taxon>Agaricales</taxon>
        <taxon>Fistulinaceae</taxon>
        <taxon>Fistulina</taxon>
    </lineage>
</organism>
<reference evidence="3 4" key="1">
    <citation type="journal article" date="2015" name="Fungal Genet. Biol.">
        <title>Evolution of novel wood decay mechanisms in Agaricales revealed by the genome sequences of Fistulina hepatica and Cylindrobasidium torrendii.</title>
        <authorList>
            <person name="Floudas D."/>
            <person name="Held B.W."/>
            <person name="Riley R."/>
            <person name="Nagy L.G."/>
            <person name="Koehler G."/>
            <person name="Ransdell A.S."/>
            <person name="Younus H."/>
            <person name="Chow J."/>
            <person name="Chiniquy J."/>
            <person name="Lipzen A."/>
            <person name="Tritt A."/>
            <person name="Sun H."/>
            <person name="Haridas S."/>
            <person name="LaButti K."/>
            <person name="Ohm R.A."/>
            <person name="Kues U."/>
            <person name="Blanchette R.A."/>
            <person name="Grigoriev I.V."/>
            <person name="Minto R.E."/>
            <person name="Hibbett D.S."/>
        </authorList>
    </citation>
    <scope>NUCLEOTIDE SEQUENCE [LARGE SCALE GENOMIC DNA]</scope>
    <source>
        <strain evidence="3 4">ATCC 64428</strain>
    </source>
</reference>
<dbReference type="InterPro" id="IPR017072">
    <property type="entry name" value="TF_Spt6"/>
</dbReference>
<dbReference type="InterPro" id="IPR036860">
    <property type="entry name" value="SH2_dom_sf"/>
</dbReference>
<dbReference type="InterPro" id="IPR035420">
    <property type="entry name" value="Spt6_SH2"/>
</dbReference>
<evidence type="ECO:0000313" key="3">
    <source>
        <dbReference type="EMBL" id="KIY42862.1"/>
    </source>
</evidence>
<proteinExistence type="predicted"/>
<gene>
    <name evidence="3" type="ORF">FISHEDRAFT_63136</name>
</gene>
<feature type="domain" description="Spt6 SH2" evidence="2">
    <location>
        <begin position="439"/>
        <end position="585"/>
    </location>
</feature>
<dbReference type="GO" id="GO:0042393">
    <property type="term" value="F:histone binding"/>
    <property type="evidence" value="ECO:0007669"/>
    <property type="project" value="TreeGrafter"/>
</dbReference>
<evidence type="ECO:0000259" key="2">
    <source>
        <dbReference type="Pfam" id="PF14633"/>
    </source>
</evidence>
<dbReference type="EMBL" id="KN882153">
    <property type="protein sequence ID" value="KIY42862.1"/>
    <property type="molecule type" value="Genomic_DNA"/>
</dbReference>
<dbReference type="PANTHER" id="PTHR10145:SF6">
    <property type="entry name" value="TRANSCRIPTION ELONGATION FACTOR SPT6"/>
    <property type="match status" value="1"/>
</dbReference>
<keyword evidence="4" id="KW-1185">Reference proteome</keyword>
<dbReference type="OrthoDB" id="995477at2759"/>
<dbReference type="GO" id="GO:0140673">
    <property type="term" value="P:transcription elongation-coupled chromatin remodeling"/>
    <property type="evidence" value="ECO:0007669"/>
    <property type="project" value="InterPro"/>
</dbReference>